<evidence type="ECO:0000313" key="1">
    <source>
        <dbReference type="EMBL" id="EPZ36020.1"/>
    </source>
</evidence>
<organism evidence="1 2">
    <name type="scientific">Rozella allomycis (strain CSF55)</name>
    <dbReference type="NCBI Taxonomy" id="988480"/>
    <lineage>
        <taxon>Eukaryota</taxon>
        <taxon>Fungi</taxon>
        <taxon>Fungi incertae sedis</taxon>
        <taxon>Cryptomycota</taxon>
        <taxon>Cryptomycota incertae sedis</taxon>
        <taxon>Rozella</taxon>
    </lineage>
</organism>
<dbReference type="EMBL" id="KE560678">
    <property type="protein sequence ID" value="EPZ36020.1"/>
    <property type="molecule type" value="Genomic_DNA"/>
</dbReference>
<proteinExistence type="predicted"/>
<name>A0A075B449_ROZAC</name>
<dbReference type="HOGENOM" id="CLU_2759227_0_0_1"/>
<evidence type="ECO:0000313" key="2">
    <source>
        <dbReference type="Proteomes" id="UP000030755"/>
    </source>
</evidence>
<sequence length="70" mass="8541">MLVEKRLSDREKIESRAEQMKSLFIEFIKELFKEIKRFEISKSKFELFNFDKILINVETNLVEEIKTPSW</sequence>
<dbReference type="Proteomes" id="UP000030755">
    <property type="component" value="Unassembled WGS sequence"/>
</dbReference>
<accession>A0A075B449</accession>
<reference evidence="1 2" key="1">
    <citation type="journal article" date="2013" name="Curr. Biol.">
        <title>Shared signatures of parasitism and phylogenomics unite Cryptomycota and microsporidia.</title>
        <authorList>
            <person name="James T.Y."/>
            <person name="Pelin A."/>
            <person name="Bonen L."/>
            <person name="Ahrendt S."/>
            <person name="Sain D."/>
            <person name="Corradi N."/>
            <person name="Stajich J.E."/>
        </authorList>
    </citation>
    <scope>NUCLEOTIDE SEQUENCE [LARGE SCALE GENOMIC DNA]</scope>
    <source>
        <strain evidence="1 2">CSF55</strain>
    </source>
</reference>
<keyword evidence="2" id="KW-1185">Reference proteome</keyword>
<dbReference type="AlphaFoldDB" id="A0A075B449"/>
<gene>
    <name evidence="1" type="ORF">O9G_002663</name>
</gene>
<protein>
    <submittedName>
        <fullName evidence="1">Uncharacterized protein</fullName>
    </submittedName>
</protein>